<feature type="compositionally biased region" description="Basic and acidic residues" evidence="1">
    <location>
        <begin position="83"/>
        <end position="111"/>
    </location>
</feature>
<evidence type="ECO:0000256" key="1">
    <source>
        <dbReference type="SAM" id="MobiDB-lite"/>
    </source>
</evidence>
<accession>A0A8X6IG45</accession>
<evidence type="ECO:0000313" key="3">
    <source>
        <dbReference type="Proteomes" id="UP000887013"/>
    </source>
</evidence>
<protein>
    <submittedName>
        <fullName evidence="2">Uncharacterized protein</fullName>
    </submittedName>
</protein>
<evidence type="ECO:0000313" key="2">
    <source>
        <dbReference type="EMBL" id="GFS44381.1"/>
    </source>
</evidence>
<name>A0A8X6IG45_NEPPI</name>
<feature type="region of interest" description="Disordered" evidence="1">
    <location>
        <begin position="72"/>
        <end position="111"/>
    </location>
</feature>
<dbReference type="AlphaFoldDB" id="A0A8X6IG45"/>
<feature type="compositionally biased region" description="Polar residues" evidence="1">
    <location>
        <begin position="72"/>
        <end position="81"/>
    </location>
</feature>
<sequence>MNCSEKLDMKLTGKSVKEKSSELNRKTSLSKNERSWEERATKNPGKEEKRILKPIYGEILLKGKRQSLVSFNSCHRPSSSRGIAREQREKLIPNDKRELKETNSRSTVRNE</sequence>
<comment type="caution">
    <text evidence="2">The sequence shown here is derived from an EMBL/GenBank/DDBJ whole genome shotgun (WGS) entry which is preliminary data.</text>
</comment>
<proteinExistence type="predicted"/>
<organism evidence="2 3">
    <name type="scientific">Nephila pilipes</name>
    <name type="common">Giant wood spider</name>
    <name type="synonym">Nephila maculata</name>
    <dbReference type="NCBI Taxonomy" id="299642"/>
    <lineage>
        <taxon>Eukaryota</taxon>
        <taxon>Metazoa</taxon>
        <taxon>Ecdysozoa</taxon>
        <taxon>Arthropoda</taxon>
        <taxon>Chelicerata</taxon>
        <taxon>Arachnida</taxon>
        <taxon>Araneae</taxon>
        <taxon>Araneomorphae</taxon>
        <taxon>Entelegynae</taxon>
        <taxon>Araneoidea</taxon>
        <taxon>Nephilidae</taxon>
        <taxon>Nephila</taxon>
    </lineage>
</organism>
<keyword evidence="3" id="KW-1185">Reference proteome</keyword>
<reference evidence="2" key="1">
    <citation type="submission" date="2020-08" db="EMBL/GenBank/DDBJ databases">
        <title>Multicomponent nature underlies the extraordinary mechanical properties of spider dragline silk.</title>
        <authorList>
            <person name="Kono N."/>
            <person name="Nakamura H."/>
            <person name="Mori M."/>
            <person name="Yoshida Y."/>
            <person name="Ohtoshi R."/>
            <person name="Malay A.D."/>
            <person name="Moran D.A.P."/>
            <person name="Tomita M."/>
            <person name="Numata K."/>
            <person name="Arakawa K."/>
        </authorList>
    </citation>
    <scope>NUCLEOTIDE SEQUENCE</scope>
</reference>
<dbReference type="Proteomes" id="UP000887013">
    <property type="component" value="Unassembled WGS sequence"/>
</dbReference>
<gene>
    <name evidence="2" type="ORF">NPIL_203121</name>
</gene>
<feature type="region of interest" description="Disordered" evidence="1">
    <location>
        <begin position="1"/>
        <end position="49"/>
    </location>
</feature>
<dbReference type="EMBL" id="BMAW01090350">
    <property type="protein sequence ID" value="GFS44381.1"/>
    <property type="molecule type" value="Genomic_DNA"/>
</dbReference>
<feature type="non-terminal residue" evidence="2">
    <location>
        <position position="111"/>
    </location>
</feature>